<dbReference type="PROSITE" id="PS50084">
    <property type="entry name" value="KH_TYPE_1"/>
    <property type="match status" value="1"/>
</dbReference>
<reference evidence="3 4" key="1">
    <citation type="journal article" date="2017" name="Gigascience">
        <title>Genome sequence of the small brown planthopper, Laodelphax striatellus.</title>
        <authorList>
            <person name="Zhu J."/>
            <person name="Jiang F."/>
            <person name="Wang X."/>
            <person name="Yang P."/>
            <person name="Bao Y."/>
            <person name="Zhao W."/>
            <person name="Wang W."/>
            <person name="Lu H."/>
            <person name="Wang Q."/>
            <person name="Cui N."/>
            <person name="Li J."/>
            <person name="Chen X."/>
            <person name="Luo L."/>
            <person name="Yu J."/>
            <person name="Kang L."/>
            <person name="Cui F."/>
        </authorList>
    </citation>
    <scope>NUCLEOTIDE SEQUENCE [LARGE SCALE GENOMIC DNA]</scope>
    <source>
        <strain evidence="3">Lst14</strain>
    </source>
</reference>
<dbReference type="Proteomes" id="UP000291343">
    <property type="component" value="Unassembled WGS sequence"/>
</dbReference>
<feature type="domain" description="K Homology" evidence="2">
    <location>
        <begin position="16"/>
        <end position="84"/>
    </location>
</feature>
<dbReference type="InterPro" id="IPR036612">
    <property type="entry name" value="KH_dom_type_1_sf"/>
</dbReference>
<evidence type="ECO:0000313" key="3">
    <source>
        <dbReference type="EMBL" id="RZF46152.1"/>
    </source>
</evidence>
<dbReference type="Pfam" id="PF00013">
    <property type="entry name" value="KH_1"/>
    <property type="match status" value="1"/>
</dbReference>
<gene>
    <name evidence="3" type="ORF">LSTR_LSTR016257</name>
</gene>
<dbReference type="GO" id="GO:0010468">
    <property type="term" value="P:regulation of gene expression"/>
    <property type="evidence" value="ECO:0007669"/>
    <property type="project" value="UniProtKB-ARBA"/>
</dbReference>
<evidence type="ECO:0000313" key="4">
    <source>
        <dbReference type="Proteomes" id="UP000291343"/>
    </source>
</evidence>
<dbReference type="OrthoDB" id="10027144at2759"/>
<dbReference type="SMART" id="SM00322">
    <property type="entry name" value="KH"/>
    <property type="match status" value="1"/>
</dbReference>
<dbReference type="AlphaFoldDB" id="A0A482XK40"/>
<dbReference type="SMR" id="A0A482XK40"/>
<dbReference type="InterPro" id="IPR004087">
    <property type="entry name" value="KH_dom"/>
</dbReference>
<dbReference type="STRING" id="195883.A0A482XK40"/>
<dbReference type="Gene3D" id="3.30.1370.10">
    <property type="entry name" value="K Homology domain, type 1"/>
    <property type="match status" value="1"/>
</dbReference>
<evidence type="ECO:0000259" key="2">
    <source>
        <dbReference type="SMART" id="SM00322"/>
    </source>
</evidence>
<organism evidence="3 4">
    <name type="scientific">Laodelphax striatellus</name>
    <name type="common">Small brown planthopper</name>
    <name type="synonym">Delphax striatella</name>
    <dbReference type="NCBI Taxonomy" id="195883"/>
    <lineage>
        <taxon>Eukaryota</taxon>
        <taxon>Metazoa</taxon>
        <taxon>Ecdysozoa</taxon>
        <taxon>Arthropoda</taxon>
        <taxon>Hexapoda</taxon>
        <taxon>Insecta</taxon>
        <taxon>Pterygota</taxon>
        <taxon>Neoptera</taxon>
        <taxon>Paraneoptera</taxon>
        <taxon>Hemiptera</taxon>
        <taxon>Auchenorrhyncha</taxon>
        <taxon>Fulgoroidea</taxon>
        <taxon>Delphacidae</taxon>
        <taxon>Criomorphinae</taxon>
        <taxon>Laodelphax</taxon>
    </lineage>
</organism>
<comment type="caution">
    <text evidence="3">The sequence shown here is derived from an EMBL/GenBank/DDBJ whole genome shotgun (WGS) entry which is preliminary data.</text>
</comment>
<dbReference type="EMBL" id="QKKF02007116">
    <property type="protein sequence ID" value="RZF46152.1"/>
    <property type="molecule type" value="Genomic_DNA"/>
</dbReference>
<protein>
    <recommendedName>
        <fullName evidence="2">K Homology domain-containing protein</fullName>
    </recommendedName>
</protein>
<keyword evidence="1" id="KW-0694">RNA-binding</keyword>
<evidence type="ECO:0000256" key="1">
    <source>
        <dbReference type="PROSITE-ProRule" id="PRU00117"/>
    </source>
</evidence>
<proteinExistence type="predicted"/>
<dbReference type="InterPro" id="IPR004088">
    <property type="entry name" value="KH_dom_type_1"/>
</dbReference>
<dbReference type="SUPFAM" id="SSF54791">
    <property type="entry name" value="Eukaryotic type KH-domain (KH-domain type I)"/>
    <property type="match status" value="1"/>
</dbReference>
<sequence length="92" mass="10141">MPRPRKARHSAVVFQAQAQDSIDVPKEYHRLILGKQAARLKELEKESGASIKVPAAADASTRIQVTGPRDAIRRATALIKQISDEQVGRWVG</sequence>
<dbReference type="InParanoid" id="A0A482XK40"/>
<dbReference type="GO" id="GO:0003723">
    <property type="term" value="F:RNA binding"/>
    <property type="evidence" value="ECO:0007669"/>
    <property type="project" value="UniProtKB-UniRule"/>
</dbReference>
<accession>A0A482XK40</accession>
<name>A0A482XK40_LAOST</name>
<keyword evidence="4" id="KW-1185">Reference proteome</keyword>